<dbReference type="Proteomes" id="UP001374535">
    <property type="component" value="Chromosome 1"/>
</dbReference>
<sequence length="216" mass="24713">MNQAILITFGTPLFVYSIHHNFATSTTIQTGHKPGPTTSSTRLPPNPPLHTCGPQYPPQPTRLVQLRQLLQAPHVPPLHEHPRQRHRLSHQLLHLPEKLPVQRHVALVEHHAVRLQHVAHPVAVLVRLPHAPQRRRVHHHRLAPPRRTLLRKRAQWIPPKPLERRFLLLLLSLQPVPHYEHVVLQLAPSRHGHVSHNGFYCFGLHCVGLFCLGLGL</sequence>
<keyword evidence="3" id="KW-1185">Reference proteome</keyword>
<proteinExistence type="predicted"/>
<feature type="compositionally biased region" description="Polar residues" evidence="1">
    <location>
        <begin position="26"/>
        <end position="43"/>
    </location>
</feature>
<evidence type="ECO:0000313" key="3">
    <source>
        <dbReference type="Proteomes" id="UP001374535"/>
    </source>
</evidence>
<dbReference type="AlphaFoldDB" id="A0AAQ3SCH4"/>
<dbReference type="EMBL" id="CP144700">
    <property type="protein sequence ID" value="WVZ23509.1"/>
    <property type="molecule type" value="Genomic_DNA"/>
</dbReference>
<evidence type="ECO:0000256" key="1">
    <source>
        <dbReference type="SAM" id="MobiDB-lite"/>
    </source>
</evidence>
<evidence type="ECO:0000313" key="2">
    <source>
        <dbReference type="EMBL" id="WVZ23509.1"/>
    </source>
</evidence>
<accession>A0AAQ3SCH4</accession>
<gene>
    <name evidence="2" type="ORF">V8G54_002053</name>
</gene>
<feature type="region of interest" description="Disordered" evidence="1">
    <location>
        <begin position="26"/>
        <end position="45"/>
    </location>
</feature>
<organism evidence="2 3">
    <name type="scientific">Vigna mungo</name>
    <name type="common">Black gram</name>
    <name type="synonym">Phaseolus mungo</name>
    <dbReference type="NCBI Taxonomy" id="3915"/>
    <lineage>
        <taxon>Eukaryota</taxon>
        <taxon>Viridiplantae</taxon>
        <taxon>Streptophyta</taxon>
        <taxon>Embryophyta</taxon>
        <taxon>Tracheophyta</taxon>
        <taxon>Spermatophyta</taxon>
        <taxon>Magnoliopsida</taxon>
        <taxon>eudicotyledons</taxon>
        <taxon>Gunneridae</taxon>
        <taxon>Pentapetalae</taxon>
        <taxon>rosids</taxon>
        <taxon>fabids</taxon>
        <taxon>Fabales</taxon>
        <taxon>Fabaceae</taxon>
        <taxon>Papilionoideae</taxon>
        <taxon>50 kb inversion clade</taxon>
        <taxon>NPAAA clade</taxon>
        <taxon>indigoferoid/millettioid clade</taxon>
        <taxon>Phaseoleae</taxon>
        <taxon>Vigna</taxon>
    </lineage>
</organism>
<name>A0AAQ3SCH4_VIGMU</name>
<reference evidence="2 3" key="1">
    <citation type="journal article" date="2023" name="Life. Sci Alliance">
        <title>Evolutionary insights into 3D genome organization and epigenetic landscape of Vigna mungo.</title>
        <authorList>
            <person name="Junaid A."/>
            <person name="Singh B."/>
            <person name="Bhatia S."/>
        </authorList>
    </citation>
    <scope>NUCLEOTIDE SEQUENCE [LARGE SCALE GENOMIC DNA]</scope>
    <source>
        <strain evidence="2">Urdbean</strain>
    </source>
</reference>
<protein>
    <submittedName>
        <fullName evidence="2">Uncharacterized protein</fullName>
    </submittedName>
</protein>